<dbReference type="InterPro" id="IPR050176">
    <property type="entry name" value="LTTR"/>
</dbReference>
<organism evidence="6 7">
    <name type="scientific">Pseudomonas parafulva</name>
    <dbReference type="NCBI Taxonomy" id="157782"/>
    <lineage>
        <taxon>Bacteria</taxon>
        <taxon>Pseudomonadati</taxon>
        <taxon>Pseudomonadota</taxon>
        <taxon>Gammaproteobacteria</taxon>
        <taxon>Pseudomonadales</taxon>
        <taxon>Pseudomonadaceae</taxon>
        <taxon>Pseudomonas</taxon>
    </lineage>
</organism>
<dbReference type="PROSITE" id="PS50931">
    <property type="entry name" value="HTH_LYSR"/>
    <property type="match status" value="1"/>
</dbReference>
<comment type="similarity">
    <text evidence="1">Belongs to the LysR transcriptional regulatory family.</text>
</comment>
<evidence type="ECO:0000256" key="4">
    <source>
        <dbReference type="ARBA" id="ARBA00023163"/>
    </source>
</evidence>
<dbReference type="Gene3D" id="1.10.10.10">
    <property type="entry name" value="Winged helix-like DNA-binding domain superfamily/Winged helix DNA-binding domain"/>
    <property type="match status" value="1"/>
</dbReference>
<name>A0AAI8KFX0_9PSED</name>
<gene>
    <name evidence="6" type="ORF">DZC75_00200</name>
</gene>
<keyword evidence="7" id="KW-1185">Reference proteome</keyword>
<keyword evidence="4" id="KW-0804">Transcription</keyword>
<dbReference type="GO" id="GO:0003677">
    <property type="term" value="F:DNA binding"/>
    <property type="evidence" value="ECO:0007669"/>
    <property type="project" value="UniProtKB-KW"/>
</dbReference>
<dbReference type="PANTHER" id="PTHR30579:SF3">
    <property type="entry name" value="TRANSCRIPTIONAL REGULATORY PROTEIN"/>
    <property type="match status" value="1"/>
</dbReference>
<evidence type="ECO:0000313" key="7">
    <source>
        <dbReference type="Proteomes" id="UP000258127"/>
    </source>
</evidence>
<dbReference type="InterPro" id="IPR000847">
    <property type="entry name" value="LysR_HTH_N"/>
</dbReference>
<dbReference type="InterPro" id="IPR005119">
    <property type="entry name" value="LysR_subst-bd"/>
</dbReference>
<evidence type="ECO:0000256" key="3">
    <source>
        <dbReference type="ARBA" id="ARBA00023125"/>
    </source>
</evidence>
<dbReference type="InterPro" id="IPR036388">
    <property type="entry name" value="WH-like_DNA-bd_sf"/>
</dbReference>
<dbReference type="Proteomes" id="UP000258127">
    <property type="component" value="Chromosome"/>
</dbReference>
<dbReference type="Pfam" id="PF03466">
    <property type="entry name" value="LysR_substrate"/>
    <property type="match status" value="1"/>
</dbReference>
<dbReference type="SUPFAM" id="SSF46785">
    <property type="entry name" value="Winged helix' DNA-binding domain"/>
    <property type="match status" value="1"/>
</dbReference>
<evidence type="ECO:0000256" key="1">
    <source>
        <dbReference type="ARBA" id="ARBA00009437"/>
    </source>
</evidence>
<dbReference type="InterPro" id="IPR036390">
    <property type="entry name" value="WH_DNA-bd_sf"/>
</dbReference>
<evidence type="ECO:0000259" key="5">
    <source>
        <dbReference type="PROSITE" id="PS50931"/>
    </source>
</evidence>
<dbReference type="RefSeq" id="WP_116889996.1">
    <property type="nucleotide sequence ID" value="NZ_CP031641.1"/>
</dbReference>
<dbReference type="SUPFAM" id="SSF53850">
    <property type="entry name" value="Periplasmic binding protein-like II"/>
    <property type="match status" value="1"/>
</dbReference>
<keyword evidence="3" id="KW-0238">DNA-binding</keyword>
<keyword evidence="2" id="KW-0805">Transcription regulation</keyword>
<protein>
    <submittedName>
        <fullName evidence="6">LysR family transcriptional regulator</fullName>
    </submittedName>
</protein>
<evidence type="ECO:0000256" key="2">
    <source>
        <dbReference type="ARBA" id="ARBA00023015"/>
    </source>
</evidence>
<dbReference type="Gene3D" id="3.40.190.290">
    <property type="match status" value="1"/>
</dbReference>
<dbReference type="PANTHER" id="PTHR30579">
    <property type="entry name" value="TRANSCRIPTIONAL REGULATOR"/>
    <property type="match status" value="1"/>
</dbReference>
<dbReference type="EMBL" id="CP031641">
    <property type="protein sequence ID" value="AXO90770.1"/>
    <property type="molecule type" value="Genomic_DNA"/>
</dbReference>
<sequence length="290" mass="31701">MQYQISHADLALVLALERGRSLAKAAELLKVDVSTVFRSIRRLESALGTALFVKSRKGYLPTDTAQALAEQAERAEQALDAARIALTSGEQVVSGTVRLTCTEAVLHSLLLPALVEFMPNYPALSLEMGTSNSFANLSRRDADIALRLTNTPPEHLVGRCLGSTSYVICGHAAFRERLTESPNNVPWIAPDDSMHEHPTVIWRTQHHPDLVPRYQCSGMSTIAQLVSSGMGVGALADYMVDTLPGVEALSGPLPGCDTQLWLLTRPDCRALRSVQTLFEELTPRLRDAMR</sequence>
<dbReference type="Pfam" id="PF00126">
    <property type="entry name" value="HTH_1"/>
    <property type="match status" value="1"/>
</dbReference>
<accession>A0AAI8KFX0</accession>
<feature type="domain" description="HTH lysR-type" evidence="5">
    <location>
        <begin position="9"/>
        <end position="62"/>
    </location>
</feature>
<dbReference type="AlphaFoldDB" id="A0AAI8KFX0"/>
<proteinExistence type="inferred from homology"/>
<dbReference type="GO" id="GO:0003700">
    <property type="term" value="F:DNA-binding transcription factor activity"/>
    <property type="evidence" value="ECO:0007669"/>
    <property type="project" value="InterPro"/>
</dbReference>
<reference evidence="6 7" key="1">
    <citation type="submission" date="2018-08" db="EMBL/GenBank/DDBJ databases">
        <authorList>
            <person name="Lee Y."/>
            <person name="Kakembo D."/>
        </authorList>
    </citation>
    <scope>NUCLEOTIDE SEQUENCE [LARGE SCALE GENOMIC DNA]</scope>
    <source>
        <strain evidence="6 7">JBCS1880</strain>
    </source>
</reference>
<evidence type="ECO:0000313" key="6">
    <source>
        <dbReference type="EMBL" id="AXO90770.1"/>
    </source>
</evidence>